<name>A0A1B7XFG6_9BACT</name>
<evidence type="ECO:0000256" key="2">
    <source>
        <dbReference type="ARBA" id="ARBA00010544"/>
    </source>
</evidence>
<comment type="caution">
    <text evidence="7">The sequence shown here is derived from an EMBL/GenBank/DDBJ whole genome shotgun (WGS) entry which is preliminary data.</text>
</comment>
<feature type="transmembrane region" description="Helical" evidence="6">
    <location>
        <begin position="195"/>
        <end position="221"/>
    </location>
</feature>
<evidence type="ECO:0000313" key="7">
    <source>
        <dbReference type="EMBL" id="OBQ54021.1"/>
    </source>
</evidence>
<reference evidence="7 8" key="1">
    <citation type="submission" date="2015-01" db="EMBL/GenBank/DDBJ databases">
        <title>Desulfovibrio sp. JC271 draft genome sequence.</title>
        <authorList>
            <person name="Shivani Y."/>
            <person name="Subhash Y."/>
            <person name="Sasikala C."/>
            <person name="Ramana C.V."/>
        </authorList>
    </citation>
    <scope>NUCLEOTIDE SEQUENCE [LARGE SCALE GENOMIC DNA]</scope>
    <source>
        <strain evidence="7 8">JC271</strain>
    </source>
</reference>
<proteinExistence type="inferred from homology"/>
<dbReference type="PRINTS" id="PR01414">
    <property type="entry name" value="CCMBBIOGNSIS"/>
</dbReference>
<dbReference type="OrthoDB" id="5459399at2"/>
<feature type="transmembrane region" description="Helical" evidence="6">
    <location>
        <begin position="162"/>
        <end position="183"/>
    </location>
</feature>
<evidence type="ECO:0000256" key="1">
    <source>
        <dbReference type="ARBA" id="ARBA00004141"/>
    </source>
</evidence>
<keyword evidence="3 6" id="KW-0812">Transmembrane</keyword>
<keyword evidence="4 6" id="KW-1133">Transmembrane helix</keyword>
<dbReference type="GO" id="GO:0016020">
    <property type="term" value="C:membrane"/>
    <property type="evidence" value="ECO:0007669"/>
    <property type="project" value="UniProtKB-SubCell"/>
</dbReference>
<comment type="similarity">
    <text evidence="2">Belongs to the CcmB/CycW/HelB family.</text>
</comment>
<comment type="subcellular location">
    <subcellularLocation>
        <location evidence="1">Membrane</location>
        <topology evidence="1">Multi-pass membrane protein</topology>
    </subcellularLocation>
</comment>
<accession>A0A1B7XFG6</accession>
<protein>
    <submittedName>
        <fullName evidence="7">Cytochrome C biogenesis protein CcmB</fullName>
    </submittedName>
</protein>
<feature type="transmembrane region" description="Helical" evidence="6">
    <location>
        <begin position="94"/>
        <end position="121"/>
    </location>
</feature>
<evidence type="ECO:0000256" key="6">
    <source>
        <dbReference type="SAM" id="Phobius"/>
    </source>
</evidence>
<sequence length="225" mass="23509">MLKAAVSIAAKDLKLVLARGTGLIQALLLGLLLIFVFSLSQQIGEKMSAQAAAAIFWLASVFCQVLVFNTLFSLEEQNGARFGLLLSPAPVQAVWIGKALGGFVLLLCAQAVFLPATIVFLGQSVSHLWHIGLAMLIAIDLGLILLGALLGALSQGQAAKESLLSIILFPLLIPILLAGVRIGSATFSGIIPEGFGDWLGIACAFDALFGAAGLLLFGFIYSGEE</sequence>
<dbReference type="GO" id="GO:0015232">
    <property type="term" value="F:heme transmembrane transporter activity"/>
    <property type="evidence" value="ECO:0007669"/>
    <property type="project" value="InterPro"/>
</dbReference>
<dbReference type="RefSeq" id="WP_066853577.1">
    <property type="nucleotide sequence ID" value="NZ_JXMS01000008.1"/>
</dbReference>
<dbReference type="Proteomes" id="UP000091979">
    <property type="component" value="Unassembled WGS sequence"/>
</dbReference>
<dbReference type="AlphaFoldDB" id="A0A1B7XFG6"/>
<dbReference type="InterPro" id="IPR003544">
    <property type="entry name" value="Cyt_c_biogenesis_CcmB"/>
</dbReference>
<feature type="transmembrane region" description="Helical" evidence="6">
    <location>
        <begin position="128"/>
        <end position="150"/>
    </location>
</feature>
<evidence type="ECO:0000256" key="5">
    <source>
        <dbReference type="ARBA" id="ARBA00023136"/>
    </source>
</evidence>
<organism evidence="7 8">
    <name type="scientific">Halodesulfovibrio spirochaetisodalis</name>
    <dbReference type="NCBI Taxonomy" id="1560234"/>
    <lineage>
        <taxon>Bacteria</taxon>
        <taxon>Pseudomonadati</taxon>
        <taxon>Thermodesulfobacteriota</taxon>
        <taxon>Desulfovibrionia</taxon>
        <taxon>Desulfovibrionales</taxon>
        <taxon>Desulfovibrionaceae</taxon>
        <taxon>Halodesulfovibrio</taxon>
    </lineage>
</organism>
<dbReference type="EMBL" id="JXMS01000008">
    <property type="protein sequence ID" value="OBQ54021.1"/>
    <property type="molecule type" value="Genomic_DNA"/>
</dbReference>
<dbReference type="STRING" id="1560234.SP90_05945"/>
<dbReference type="Pfam" id="PF03379">
    <property type="entry name" value="CcmB"/>
    <property type="match status" value="1"/>
</dbReference>
<dbReference type="PATRIC" id="fig|1560234.3.peg.3162"/>
<feature type="transmembrane region" description="Helical" evidence="6">
    <location>
        <begin position="51"/>
        <end position="74"/>
    </location>
</feature>
<gene>
    <name evidence="7" type="ORF">SP90_05945</name>
</gene>
<keyword evidence="5 6" id="KW-0472">Membrane</keyword>
<feature type="transmembrane region" description="Helical" evidence="6">
    <location>
        <begin position="20"/>
        <end position="39"/>
    </location>
</feature>
<evidence type="ECO:0000256" key="3">
    <source>
        <dbReference type="ARBA" id="ARBA00022692"/>
    </source>
</evidence>
<evidence type="ECO:0000256" key="4">
    <source>
        <dbReference type="ARBA" id="ARBA00022989"/>
    </source>
</evidence>
<evidence type="ECO:0000313" key="8">
    <source>
        <dbReference type="Proteomes" id="UP000091979"/>
    </source>
</evidence>
<keyword evidence="8" id="KW-1185">Reference proteome</keyword>
<dbReference type="GO" id="GO:0017004">
    <property type="term" value="P:cytochrome complex assembly"/>
    <property type="evidence" value="ECO:0007669"/>
    <property type="project" value="InterPro"/>
</dbReference>